<name>A0ABP8H932_9BURK</name>
<protein>
    <submittedName>
        <fullName evidence="2">MtnX-like HAD-IB family phosphatase</fullName>
    </submittedName>
</protein>
<evidence type="ECO:0000313" key="2">
    <source>
        <dbReference type="EMBL" id="GAA4336081.1"/>
    </source>
</evidence>
<dbReference type="InterPro" id="IPR023214">
    <property type="entry name" value="HAD_sf"/>
</dbReference>
<dbReference type="InterPro" id="IPR036412">
    <property type="entry name" value="HAD-like_sf"/>
</dbReference>
<dbReference type="Pfam" id="PF12710">
    <property type="entry name" value="HAD"/>
    <property type="match status" value="1"/>
</dbReference>
<dbReference type="Gene3D" id="3.90.1470.20">
    <property type="match status" value="1"/>
</dbReference>
<dbReference type="PANTHER" id="PTHR43344:SF21">
    <property type="entry name" value="POLYOL PHOSPHATE PHOSPHATASE PYP1"/>
    <property type="match status" value="1"/>
</dbReference>
<sequence>MNDDGILRAQPRASTGWGWTIQCDFDGTISVEDVTDMLLGRFGMPGWQALETAWERGEIGSRACMQGQVALLDMGAEELDAQLRTVEIDPSFPDFVAAAQELGIAVQVVSDGLDRAIRDVLGRHGLGHLPVIANRLLPAGGRRWRLESPWASPACARASGNCKCERLAEQQAVRGRVLYVGDGSSDFCVSGKADLVLAKHRLIDHCRAHAIAHVPFADFREALALLPTIVGPRALEPAA</sequence>
<dbReference type="EMBL" id="BAABFO010000014">
    <property type="protein sequence ID" value="GAA4336081.1"/>
    <property type="molecule type" value="Genomic_DNA"/>
</dbReference>
<dbReference type="NCBIfam" id="TIGR01488">
    <property type="entry name" value="HAD-SF-IB"/>
    <property type="match status" value="1"/>
</dbReference>
<keyword evidence="3" id="KW-1185">Reference proteome</keyword>
<accession>A0ABP8H932</accession>
<organism evidence="2 3">
    <name type="scientific">Pigmentiphaga soli</name>
    <dbReference type="NCBI Taxonomy" id="1007095"/>
    <lineage>
        <taxon>Bacteria</taxon>
        <taxon>Pseudomonadati</taxon>
        <taxon>Pseudomonadota</taxon>
        <taxon>Betaproteobacteria</taxon>
        <taxon>Burkholderiales</taxon>
        <taxon>Alcaligenaceae</taxon>
        <taxon>Pigmentiphaga</taxon>
    </lineage>
</organism>
<keyword evidence="1" id="KW-0378">Hydrolase</keyword>
<gene>
    <name evidence="2" type="ORF">GCM10023144_30040</name>
</gene>
<dbReference type="SUPFAM" id="SSF56784">
    <property type="entry name" value="HAD-like"/>
    <property type="match status" value="1"/>
</dbReference>
<proteinExistence type="predicted"/>
<evidence type="ECO:0000256" key="1">
    <source>
        <dbReference type="ARBA" id="ARBA00022801"/>
    </source>
</evidence>
<dbReference type="NCBIfam" id="TIGR01489">
    <property type="entry name" value="DKMTPPase-SF"/>
    <property type="match status" value="1"/>
</dbReference>
<reference evidence="3" key="1">
    <citation type="journal article" date="2019" name="Int. J. Syst. Evol. Microbiol.">
        <title>The Global Catalogue of Microorganisms (GCM) 10K type strain sequencing project: providing services to taxonomists for standard genome sequencing and annotation.</title>
        <authorList>
            <consortium name="The Broad Institute Genomics Platform"/>
            <consortium name="The Broad Institute Genome Sequencing Center for Infectious Disease"/>
            <person name="Wu L."/>
            <person name="Ma J."/>
        </authorList>
    </citation>
    <scope>NUCLEOTIDE SEQUENCE [LARGE SCALE GENOMIC DNA]</scope>
    <source>
        <strain evidence="3">JCM 17666</strain>
    </source>
</reference>
<evidence type="ECO:0000313" key="3">
    <source>
        <dbReference type="Proteomes" id="UP001501671"/>
    </source>
</evidence>
<dbReference type="InterPro" id="IPR050582">
    <property type="entry name" value="HAD-like_SerB"/>
</dbReference>
<dbReference type="PANTHER" id="PTHR43344">
    <property type="entry name" value="PHOSPHOSERINE PHOSPHATASE"/>
    <property type="match status" value="1"/>
</dbReference>
<comment type="caution">
    <text evidence="2">The sequence shown here is derived from an EMBL/GenBank/DDBJ whole genome shotgun (WGS) entry which is preliminary data.</text>
</comment>
<dbReference type="Gene3D" id="3.40.50.1000">
    <property type="entry name" value="HAD superfamily/HAD-like"/>
    <property type="match status" value="1"/>
</dbReference>
<dbReference type="InterPro" id="IPR006384">
    <property type="entry name" value="HAD_hydro_PyrdxlP_Pase-like"/>
</dbReference>
<dbReference type="Proteomes" id="UP001501671">
    <property type="component" value="Unassembled WGS sequence"/>
</dbReference>
<dbReference type="RefSeq" id="WP_345250675.1">
    <property type="nucleotide sequence ID" value="NZ_BAABFO010000014.1"/>
</dbReference>